<evidence type="ECO:0000313" key="1">
    <source>
        <dbReference type="EMBL" id="MBU2872987.1"/>
    </source>
</evidence>
<proteinExistence type="predicted"/>
<dbReference type="Proteomes" id="UP000753376">
    <property type="component" value="Unassembled WGS sequence"/>
</dbReference>
<dbReference type="EMBL" id="JAHKPV010000001">
    <property type="protein sequence ID" value="MBU2872987.1"/>
    <property type="molecule type" value="Genomic_DNA"/>
</dbReference>
<comment type="caution">
    <text evidence="1">The sequence shown here is derived from an EMBL/GenBank/DDBJ whole genome shotgun (WGS) entry which is preliminary data.</text>
</comment>
<protein>
    <submittedName>
        <fullName evidence="1">Uncharacterized protein</fullName>
    </submittedName>
</protein>
<dbReference type="RefSeq" id="WP_216006852.1">
    <property type="nucleotide sequence ID" value="NZ_JAHKPV010000001.1"/>
</dbReference>
<sequence>MKLRYDSLDYFKTPEELIFRLRLWTDPDFKKAPILMASQAHGWNGVSVVNASEDIYGYFMSQNILGSIQAEDQDVIRKLTGFDLLGVLSRLQQNFSNGLYNSGAVHDELSALMWLGPKVGPCLNEAKTHIVGYYSESEGLSQAFENMLFIEHYPPQGGLIQDWLTKEKFFVISYKAGHRDQQCIVMSHQAMDREYGIKNI</sequence>
<name>A0ABS6A505_9GAMM</name>
<reference evidence="1 2" key="1">
    <citation type="submission" date="2021-05" db="EMBL/GenBank/DDBJ databases">
        <title>Draft genomes of bacteria isolated from model marine particles.</title>
        <authorList>
            <person name="Datta M.S."/>
            <person name="Schwartzman J.A."/>
            <person name="Enke T.N."/>
            <person name="Saavedra J."/>
            <person name="Cermak N."/>
            <person name="Cordero O.X."/>
        </authorList>
    </citation>
    <scope>NUCLEOTIDE SEQUENCE [LARGE SCALE GENOMIC DNA]</scope>
    <source>
        <strain evidence="1 2">D2M19</strain>
    </source>
</reference>
<evidence type="ECO:0000313" key="2">
    <source>
        <dbReference type="Proteomes" id="UP000753376"/>
    </source>
</evidence>
<keyword evidence="2" id="KW-1185">Reference proteome</keyword>
<organism evidence="1 2">
    <name type="scientific">Marinobacter salexigens</name>
    <dbReference type="NCBI Taxonomy" id="1925763"/>
    <lineage>
        <taxon>Bacteria</taxon>
        <taxon>Pseudomonadati</taxon>
        <taxon>Pseudomonadota</taxon>
        <taxon>Gammaproteobacteria</taxon>
        <taxon>Pseudomonadales</taxon>
        <taxon>Marinobacteraceae</taxon>
        <taxon>Marinobacter</taxon>
    </lineage>
</organism>
<gene>
    <name evidence="1" type="ORF">KO508_03115</name>
</gene>
<accession>A0ABS6A505</accession>